<organism evidence="2 3">
    <name type="scientific">Vibrio stylophorae</name>
    <dbReference type="NCBI Taxonomy" id="659351"/>
    <lineage>
        <taxon>Bacteria</taxon>
        <taxon>Pseudomonadati</taxon>
        <taxon>Pseudomonadota</taxon>
        <taxon>Gammaproteobacteria</taxon>
        <taxon>Vibrionales</taxon>
        <taxon>Vibrionaceae</taxon>
        <taxon>Vibrio</taxon>
    </lineage>
</organism>
<accession>A0ABM8ZXM2</accession>
<dbReference type="InterPro" id="IPR036046">
    <property type="entry name" value="Acylphosphatase-like_dom_sf"/>
</dbReference>
<dbReference type="RefSeq" id="WP_237468403.1">
    <property type="nucleotide sequence ID" value="NZ_CAKLDI010000002.1"/>
</dbReference>
<name>A0ABM8ZXM2_9VIBR</name>
<dbReference type="PROSITE" id="PS50925">
    <property type="entry name" value="BLUF"/>
    <property type="match status" value="1"/>
</dbReference>
<comment type="caution">
    <text evidence="2">The sequence shown here is derived from an EMBL/GenBank/DDBJ whole genome shotgun (WGS) entry which is preliminary data.</text>
</comment>
<dbReference type="Gene3D" id="3.30.70.100">
    <property type="match status" value="1"/>
</dbReference>
<sequence length="139" mass="16149">MYLTRLIYVSTLSAECDQQALDEILQISRVNNQKNHLTGLLSHNNRYFLQCIEGARAKVNEAYNRILSDPRHSRVVILQYQEITEREFGDWSMGEIPQCYLTALLNLQFSGSSEFLPYDLTGESAYRMLRQLKQKLPSE</sequence>
<dbReference type="Pfam" id="PF04940">
    <property type="entry name" value="BLUF"/>
    <property type="match status" value="1"/>
</dbReference>
<feature type="domain" description="BLUF" evidence="1">
    <location>
        <begin position="3"/>
        <end position="94"/>
    </location>
</feature>
<dbReference type="SMART" id="SM01034">
    <property type="entry name" value="BLUF"/>
    <property type="match status" value="1"/>
</dbReference>
<evidence type="ECO:0000313" key="2">
    <source>
        <dbReference type="EMBL" id="CAH0535498.1"/>
    </source>
</evidence>
<dbReference type="Proteomes" id="UP000838672">
    <property type="component" value="Unassembled WGS sequence"/>
</dbReference>
<evidence type="ECO:0000259" key="1">
    <source>
        <dbReference type="PROSITE" id="PS50925"/>
    </source>
</evidence>
<evidence type="ECO:0000313" key="3">
    <source>
        <dbReference type="Proteomes" id="UP000838672"/>
    </source>
</evidence>
<gene>
    <name evidence="2" type="ORF">VST7929_03068</name>
</gene>
<reference evidence="2" key="1">
    <citation type="submission" date="2021-11" db="EMBL/GenBank/DDBJ databases">
        <authorList>
            <person name="Rodrigo-Torres L."/>
            <person name="Arahal R. D."/>
            <person name="Lucena T."/>
        </authorList>
    </citation>
    <scope>NUCLEOTIDE SEQUENCE</scope>
    <source>
        <strain evidence="2">CECT 7929</strain>
    </source>
</reference>
<proteinExistence type="predicted"/>
<dbReference type="EMBL" id="CAKLDI010000002">
    <property type="protein sequence ID" value="CAH0535498.1"/>
    <property type="molecule type" value="Genomic_DNA"/>
</dbReference>
<keyword evidence="3" id="KW-1185">Reference proteome</keyword>
<protein>
    <recommendedName>
        <fullName evidence="1">BLUF domain-containing protein</fullName>
    </recommendedName>
</protein>
<dbReference type="InterPro" id="IPR007024">
    <property type="entry name" value="BLUF_domain"/>
</dbReference>
<dbReference type="SUPFAM" id="SSF54975">
    <property type="entry name" value="Acylphosphatase/BLUF domain-like"/>
    <property type="match status" value="1"/>
</dbReference>